<dbReference type="AlphaFoldDB" id="A0A921Z9P2"/>
<comment type="caution">
    <text evidence="2">The sequence shown here is derived from an EMBL/GenBank/DDBJ whole genome shotgun (WGS) entry which is preliminary data.</text>
</comment>
<keyword evidence="3" id="KW-1185">Reference proteome</keyword>
<organism evidence="2 3">
    <name type="scientific">Manduca sexta</name>
    <name type="common">Tobacco hawkmoth</name>
    <name type="synonym">Tobacco hornworm</name>
    <dbReference type="NCBI Taxonomy" id="7130"/>
    <lineage>
        <taxon>Eukaryota</taxon>
        <taxon>Metazoa</taxon>
        <taxon>Ecdysozoa</taxon>
        <taxon>Arthropoda</taxon>
        <taxon>Hexapoda</taxon>
        <taxon>Insecta</taxon>
        <taxon>Pterygota</taxon>
        <taxon>Neoptera</taxon>
        <taxon>Endopterygota</taxon>
        <taxon>Lepidoptera</taxon>
        <taxon>Glossata</taxon>
        <taxon>Ditrysia</taxon>
        <taxon>Bombycoidea</taxon>
        <taxon>Sphingidae</taxon>
        <taxon>Sphinginae</taxon>
        <taxon>Sphingini</taxon>
        <taxon>Manduca</taxon>
    </lineage>
</organism>
<sequence length="465" mass="53531">MKIHKSGLHNIILYDSRKITLSITSIIPTLEVIINKNQSISYYDDFRKYWSLYVNEDSLHSITSLLKSFNTQIKMSSHTDKNPPEPIIENNKTNTEDIKKDIGSDTDSSINRKTKMSILNRMANMGQSVLPTNVNFNENTSDSSDTSENITHTKTFRHKPIKNIRKDMSNERNTVVCTPQKMCESEQNQVAISTQKVSDNTALYTYVNGVLVPVTSANLMSNSIDRNINNMELYFNEQRMNNTEMRINVNRITDKVDHVLQKLNNLEEKETSGGSAINMQISVYQKLLLEYENKIKMYENLLKNKGLETKTSNEDTNNEMEKKMQELKLNITKLEQENQEKADEISKLGNELKVLQQKVDTSAALRESTDIMLNKIKDLELAVSDKDLEVRDVMKKYENLLQSKNEYNIEEKIKSIMNNTYQTISGNFHNNESYSGEKINKIIAVVIRNITLHTLNMLNDEKNNS</sequence>
<keyword evidence="1" id="KW-0175">Coiled coil</keyword>
<reference evidence="2" key="2">
    <citation type="submission" date="2020-12" db="EMBL/GenBank/DDBJ databases">
        <authorList>
            <person name="Kanost M."/>
        </authorList>
    </citation>
    <scope>NUCLEOTIDE SEQUENCE</scope>
</reference>
<evidence type="ECO:0000313" key="3">
    <source>
        <dbReference type="Proteomes" id="UP000791440"/>
    </source>
</evidence>
<dbReference type="OrthoDB" id="5842926at2759"/>
<protein>
    <submittedName>
        <fullName evidence="2">Uncharacterized protein</fullName>
    </submittedName>
</protein>
<reference evidence="2" key="1">
    <citation type="journal article" date="2016" name="Insect Biochem. Mol. Biol.">
        <title>Multifaceted biological insights from a draft genome sequence of the tobacco hornworm moth, Manduca sexta.</title>
        <authorList>
            <person name="Kanost M.R."/>
            <person name="Arrese E.L."/>
            <person name="Cao X."/>
            <person name="Chen Y.R."/>
            <person name="Chellapilla S."/>
            <person name="Goldsmith M.R."/>
            <person name="Grosse-Wilde E."/>
            <person name="Heckel D.G."/>
            <person name="Herndon N."/>
            <person name="Jiang H."/>
            <person name="Papanicolaou A."/>
            <person name="Qu J."/>
            <person name="Soulages J.L."/>
            <person name="Vogel H."/>
            <person name="Walters J."/>
            <person name="Waterhouse R.M."/>
            <person name="Ahn S.J."/>
            <person name="Almeida F.C."/>
            <person name="An C."/>
            <person name="Aqrawi P."/>
            <person name="Bretschneider A."/>
            <person name="Bryant W.B."/>
            <person name="Bucks S."/>
            <person name="Chao H."/>
            <person name="Chevignon G."/>
            <person name="Christen J.M."/>
            <person name="Clarke D.F."/>
            <person name="Dittmer N.T."/>
            <person name="Ferguson L.C.F."/>
            <person name="Garavelou S."/>
            <person name="Gordon K.H.J."/>
            <person name="Gunaratna R.T."/>
            <person name="Han Y."/>
            <person name="Hauser F."/>
            <person name="He Y."/>
            <person name="Heidel-Fischer H."/>
            <person name="Hirsh A."/>
            <person name="Hu Y."/>
            <person name="Jiang H."/>
            <person name="Kalra D."/>
            <person name="Klinner C."/>
            <person name="Konig C."/>
            <person name="Kovar C."/>
            <person name="Kroll A.R."/>
            <person name="Kuwar S.S."/>
            <person name="Lee S.L."/>
            <person name="Lehman R."/>
            <person name="Li K."/>
            <person name="Li Z."/>
            <person name="Liang H."/>
            <person name="Lovelace S."/>
            <person name="Lu Z."/>
            <person name="Mansfield J.H."/>
            <person name="McCulloch K.J."/>
            <person name="Mathew T."/>
            <person name="Morton B."/>
            <person name="Muzny D.M."/>
            <person name="Neunemann D."/>
            <person name="Ongeri F."/>
            <person name="Pauchet Y."/>
            <person name="Pu L.L."/>
            <person name="Pyrousis I."/>
            <person name="Rao X.J."/>
            <person name="Redding A."/>
            <person name="Roesel C."/>
            <person name="Sanchez-Gracia A."/>
            <person name="Schaack S."/>
            <person name="Shukla A."/>
            <person name="Tetreau G."/>
            <person name="Wang Y."/>
            <person name="Xiong G.H."/>
            <person name="Traut W."/>
            <person name="Walsh T.K."/>
            <person name="Worley K.C."/>
            <person name="Wu D."/>
            <person name="Wu W."/>
            <person name="Wu Y.Q."/>
            <person name="Zhang X."/>
            <person name="Zou Z."/>
            <person name="Zucker H."/>
            <person name="Briscoe A.D."/>
            <person name="Burmester T."/>
            <person name="Clem R.J."/>
            <person name="Feyereisen R."/>
            <person name="Grimmelikhuijzen C.J.P."/>
            <person name="Hamodrakas S.J."/>
            <person name="Hansson B.S."/>
            <person name="Huguet E."/>
            <person name="Jermiin L.S."/>
            <person name="Lan Q."/>
            <person name="Lehman H.K."/>
            <person name="Lorenzen M."/>
            <person name="Merzendorfer H."/>
            <person name="Michalopoulos I."/>
            <person name="Morton D.B."/>
            <person name="Muthukrishnan S."/>
            <person name="Oakeshott J.G."/>
            <person name="Palmer W."/>
            <person name="Park Y."/>
            <person name="Passarelli A.L."/>
            <person name="Rozas J."/>
            <person name="Schwartz L.M."/>
            <person name="Smith W."/>
            <person name="Southgate A."/>
            <person name="Vilcinskas A."/>
            <person name="Vogt R."/>
            <person name="Wang P."/>
            <person name="Werren J."/>
            <person name="Yu X.Q."/>
            <person name="Zhou J.J."/>
            <person name="Brown S.J."/>
            <person name="Scherer S.E."/>
            <person name="Richards S."/>
            <person name="Blissard G.W."/>
        </authorList>
    </citation>
    <scope>NUCLEOTIDE SEQUENCE</scope>
</reference>
<name>A0A921Z9P2_MANSE</name>
<gene>
    <name evidence="2" type="ORF">O3G_MSEX008270</name>
</gene>
<accession>A0A921Z9P2</accession>
<feature type="coiled-coil region" evidence="1">
    <location>
        <begin position="249"/>
        <end position="358"/>
    </location>
</feature>
<proteinExistence type="predicted"/>
<evidence type="ECO:0000256" key="1">
    <source>
        <dbReference type="SAM" id="Coils"/>
    </source>
</evidence>
<evidence type="ECO:0000313" key="2">
    <source>
        <dbReference type="EMBL" id="KAG6453623.1"/>
    </source>
</evidence>
<dbReference type="Proteomes" id="UP000791440">
    <property type="component" value="Unassembled WGS sequence"/>
</dbReference>
<dbReference type="EMBL" id="JH668448">
    <property type="protein sequence ID" value="KAG6453623.1"/>
    <property type="molecule type" value="Genomic_DNA"/>
</dbReference>